<dbReference type="RefSeq" id="WP_125321615.1">
    <property type="nucleotide sequence ID" value="NZ_AP024889.1"/>
</dbReference>
<evidence type="ECO:0008006" key="3">
    <source>
        <dbReference type="Google" id="ProtNLM"/>
    </source>
</evidence>
<organism evidence="1 2">
    <name type="scientific">Vibrio pectenicida</name>
    <dbReference type="NCBI Taxonomy" id="62763"/>
    <lineage>
        <taxon>Bacteria</taxon>
        <taxon>Pseudomonadati</taxon>
        <taxon>Pseudomonadota</taxon>
        <taxon>Gammaproteobacteria</taxon>
        <taxon>Vibrionales</taxon>
        <taxon>Vibrionaceae</taxon>
        <taxon>Vibrio</taxon>
    </lineage>
</organism>
<reference evidence="1 2" key="1">
    <citation type="submission" date="2018-12" db="EMBL/GenBank/DDBJ databases">
        <title>Genomic taxonomy of the Vibrionaceae family.</title>
        <authorList>
            <person name="Gomez-Gil B."/>
            <person name="Enciso-Ibarra K."/>
        </authorList>
    </citation>
    <scope>NUCLEOTIDE SEQUENCE [LARGE SCALE GENOMIC DNA]</scope>
    <source>
        <strain evidence="1 2">CAIM 594</strain>
    </source>
</reference>
<dbReference type="Proteomes" id="UP000269041">
    <property type="component" value="Unassembled WGS sequence"/>
</dbReference>
<gene>
    <name evidence="1" type="ORF">EJA03_11375</name>
</gene>
<accession>A0A3R9L1K9</accession>
<evidence type="ECO:0000313" key="1">
    <source>
        <dbReference type="EMBL" id="RSD30958.1"/>
    </source>
</evidence>
<name>A0A3R9L1K9_9VIBR</name>
<proteinExistence type="predicted"/>
<keyword evidence="2" id="KW-1185">Reference proteome</keyword>
<sequence length="275" mass="30492">MNNLIDLAKVIGSGLTNQNCYLSLQKVNQQEGTFWPYRGDAKSGIWCSHSDWAAAVMQISSLSTVPDDLMPAMIAGVFSIVSVPFVRDINTQGEATSLPSDIYPVVQCDGYQFVLVGFSSAWIKRLTVSWTTYSAPPIKVKVPLISGYMLDPKPALEGEGIWLKDGHNPDTGTAILWWGKPVASVQYHEEKSWFVRNIYAPYSLSEQVSYVQIATLDMDLQDIMLLDTNQEFEADLICEAESKLISNGQCVARGELLVSQDGIVFYTNELFENVA</sequence>
<dbReference type="AlphaFoldDB" id="A0A3R9L1K9"/>
<dbReference type="OrthoDB" id="5853917at2"/>
<dbReference type="EMBL" id="RSFA01000047">
    <property type="protein sequence ID" value="RSD30958.1"/>
    <property type="molecule type" value="Genomic_DNA"/>
</dbReference>
<comment type="caution">
    <text evidence="1">The sequence shown here is derived from an EMBL/GenBank/DDBJ whole genome shotgun (WGS) entry which is preliminary data.</text>
</comment>
<protein>
    <recommendedName>
        <fullName evidence="3">YscQ/HrcQ family type III secretion apparatus protein</fullName>
    </recommendedName>
</protein>
<evidence type="ECO:0000313" key="2">
    <source>
        <dbReference type="Proteomes" id="UP000269041"/>
    </source>
</evidence>